<protein>
    <recommendedName>
        <fullName evidence="4">Lasso RiPP family leader peptide-containing protein</fullName>
    </recommendedName>
</protein>
<dbReference type="RefSeq" id="WP_264732093.1">
    <property type="nucleotide sequence ID" value="NZ_JAPDNR010000001.1"/>
</dbReference>
<reference evidence="2 3" key="1">
    <citation type="submission" date="2022-10" db="EMBL/GenBank/DDBJ databases">
        <title>Chitinophaga nivalis PC15 sp. nov., isolated from Pyeongchang county, South Korea.</title>
        <authorList>
            <person name="Trinh H.N."/>
        </authorList>
    </citation>
    <scope>NUCLEOTIDE SEQUENCE [LARGE SCALE GENOMIC DNA]</scope>
    <source>
        <strain evidence="2 3">PC14</strain>
    </source>
</reference>
<name>A0ABT3INL4_9BACT</name>
<accession>A0ABT3INL4</accession>
<proteinExistence type="predicted"/>
<evidence type="ECO:0008006" key="4">
    <source>
        <dbReference type="Google" id="ProtNLM"/>
    </source>
</evidence>
<keyword evidence="3" id="KW-1185">Reference proteome</keyword>
<dbReference type="EMBL" id="JAPDNS010000002">
    <property type="protein sequence ID" value="MCW3485555.1"/>
    <property type="molecule type" value="Genomic_DNA"/>
</dbReference>
<evidence type="ECO:0000256" key="1">
    <source>
        <dbReference type="SAM" id="MobiDB-lite"/>
    </source>
</evidence>
<sequence length="59" mass="6572">MRKKNNTHKKLLLKKGIITLLTQNDTARAYGGGESNTGPIPGAPHPRPYKPRFDNDETL</sequence>
<evidence type="ECO:0000313" key="3">
    <source>
        <dbReference type="Proteomes" id="UP001207742"/>
    </source>
</evidence>
<feature type="region of interest" description="Disordered" evidence="1">
    <location>
        <begin position="27"/>
        <end position="59"/>
    </location>
</feature>
<evidence type="ECO:0000313" key="2">
    <source>
        <dbReference type="EMBL" id="MCW3485555.1"/>
    </source>
</evidence>
<organism evidence="2 3">
    <name type="scientific">Chitinophaga nivalis</name>
    <dbReference type="NCBI Taxonomy" id="2991709"/>
    <lineage>
        <taxon>Bacteria</taxon>
        <taxon>Pseudomonadati</taxon>
        <taxon>Bacteroidota</taxon>
        <taxon>Chitinophagia</taxon>
        <taxon>Chitinophagales</taxon>
        <taxon>Chitinophagaceae</taxon>
        <taxon>Chitinophaga</taxon>
    </lineage>
</organism>
<comment type="caution">
    <text evidence="2">The sequence shown here is derived from an EMBL/GenBank/DDBJ whole genome shotgun (WGS) entry which is preliminary data.</text>
</comment>
<dbReference type="Proteomes" id="UP001207742">
    <property type="component" value="Unassembled WGS sequence"/>
</dbReference>
<gene>
    <name evidence="2" type="ORF">OL497_16715</name>
</gene>